<sequence>PPPFITKPPPNPPPSITNPFLTTINPCPTTSLFHVNVEHLHIPFQPSIHFAQTQYNIYFKIILNNSKSLFDLICILNKNYQTFKNLLLFLATKTLVTKNLFLAIKKILVVTYQLLPTKRNLVAKYLVHMIVGVSHYPWPVHSWNVSHFSLSRHSITRSKLSLACASPAESSSSLTNATSMVILSAVIASVVSEIGLGSEPAITVPEYDFRSPSELPLYLLLGVLCGLVSLILSRCTSFMLVTVDNVHKIIGIPKGIFPILGGLAVGLIALAYREILYWGFENVDIMLESRPSVKGLSADLLFQLVAVKIVATSVCRVSGLVGGYYAPSLFIGAATGMAYGKFVSSTISLSDPIFHLSFLEVASPQAYGLVGMAATLAGVCQVPLTAVLLLFELTQDYRRVLPLLEAVGLSSWITSGHTSRTERDTKKLEEGNAYPTIQPKMSSCNLNELSAKTTLFYSCRGSNPITILHKIKKNKKKKQPSQKQINHNPQPLQPKPALFFRLFSCSLLLAFVLGVPCRCCLRVSHAAEHVHFPLLLNRHIWRPSKSEHHGEINPVINSISPQKILPQKNQDLSKIRCSKEHTSSTRTPLEILNFEIIFSNLP</sequence>
<evidence type="ECO:0000313" key="2">
    <source>
        <dbReference type="Proteomes" id="UP001060215"/>
    </source>
</evidence>
<name>A0ACC0FYQ1_9ERIC</name>
<evidence type="ECO:0000313" key="1">
    <source>
        <dbReference type="EMBL" id="KAI7992496.1"/>
    </source>
</evidence>
<feature type="non-terminal residue" evidence="1">
    <location>
        <position position="1"/>
    </location>
</feature>
<dbReference type="EMBL" id="CM045770">
    <property type="protein sequence ID" value="KAI7992496.1"/>
    <property type="molecule type" value="Genomic_DNA"/>
</dbReference>
<organism evidence="1 2">
    <name type="scientific">Camellia lanceoleosa</name>
    <dbReference type="NCBI Taxonomy" id="1840588"/>
    <lineage>
        <taxon>Eukaryota</taxon>
        <taxon>Viridiplantae</taxon>
        <taxon>Streptophyta</taxon>
        <taxon>Embryophyta</taxon>
        <taxon>Tracheophyta</taxon>
        <taxon>Spermatophyta</taxon>
        <taxon>Magnoliopsida</taxon>
        <taxon>eudicotyledons</taxon>
        <taxon>Gunneridae</taxon>
        <taxon>Pentapetalae</taxon>
        <taxon>asterids</taxon>
        <taxon>Ericales</taxon>
        <taxon>Theaceae</taxon>
        <taxon>Camellia</taxon>
    </lineage>
</organism>
<protein>
    <submittedName>
        <fullName evidence="1">Chloride channel protein CLC-e</fullName>
    </submittedName>
</protein>
<gene>
    <name evidence="1" type="ORF">LOK49_LG12G02480</name>
</gene>
<reference evidence="1 2" key="1">
    <citation type="journal article" date="2022" name="Plant J.">
        <title>Chromosome-level genome of Camellia lanceoleosa provides a valuable resource for understanding genome evolution and self-incompatibility.</title>
        <authorList>
            <person name="Gong W."/>
            <person name="Xiao S."/>
            <person name="Wang L."/>
            <person name="Liao Z."/>
            <person name="Chang Y."/>
            <person name="Mo W."/>
            <person name="Hu G."/>
            <person name="Li W."/>
            <person name="Zhao G."/>
            <person name="Zhu H."/>
            <person name="Hu X."/>
            <person name="Ji K."/>
            <person name="Xiang X."/>
            <person name="Song Q."/>
            <person name="Yuan D."/>
            <person name="Jin S."/>
            <person name="Zhang L."/>
        </authorList>
    </citation>
    <scope>NUCLEOTIDE SEQUENCE [LARGE SCALE GENOMIC DNA]</scope>
    <source>
        <strain evidence="1">SQ_2022a</strain>
    </source>
</reference>
<dbReference type="Proteomes" id="UP001060215">
    <property type="component" value="Chromosome 13"/>
</dbReference>
<keyword evidence="2" id="KW-1185">Reference proteome</keyword>
<accession>A0ACC0FYQ1</accession>
<proteinExistence type="predicted"/>
<feature type="non-terminal residue" evidence="1">
    <location>
        <position position="602"/>
    </location>
</feature>
<comment type="caution">
    <text evidence="1">The sequence shown here is derived from an EMBL/GenBank/DDBJ whole genome shotgun (WGS) entry which is preliminary data.</text>
</comment>